<protein>
    <recommendedName>
        <fullName evidence="3">SHSP domain-containing protein</fullName>
    </recommendedName>
</protein>
<dbReference type="Gene3D" id="2.60.40.790">
    <property type="match status" value="1"/>
</dbReference>
<dbReference type="PANTHER" id="PTHR11527">
    <property type="entry name" value="HEAT-SHOCK PROTEIN 20 FAMILY MEMBER"/>
    <property type="match status" value="1"/>
</dbReference>
<comment type="caution">
    <text evidence="4">The sequence shown here is derived from an EMBL/GenBank/DDBJ whole genome shotgun (WGS) entry which is preliminary data.</text>
</comment>
<dbReference type="InterPro" id="IPR002068">
    <property type="entry name" value="A-crystallin/Hsp20_dom"/>
</dbReference>
<organism evidence="4 5">
    <name type="scientific">Bellilinea caldifistulae</name>
    <dbReference type="NCBI Taxonomy" id="360411"/>
    <lineage>
        <taxon>Bacteria</taxon>
        <taxon>Bacillati</taxon>
        <taxon>Chloroflexota</taxon>
        <taxon>Anaerolineae</taxon>
        <taxon>Anaerolineales</taxon>
        <taxon>Anaerolineaceae</taxon>
        <taxon>Bellilinea</taxon>
    </lineage>
</organism>
<dbReference type="STRING" id="360411.AC812_05470"/>
<dbReference type="AlphaFoldDB" id="A0A0P6X2D4"/>
<dbReference type="SUPFAM" id="SSF49764">
    <property type="entry name" value="HSP20-like chaperones"/>
    <property type="match status" value="1"/>
</dbReference>
<dbReference type="InterPro" id="IPR008978">
    <property type="entry name" value="HSP20-like_chaperone"/>
</dbReference>
<sequence>MLEPLFPWREMRRMEREMDRMQREMERMFDTFFPRRRRWMEVEFPPLNIWTNNDQAVVTAELPGIQPEELELSVNNDTLILRGKRVANDLPEGARYQRRERFQGEFARSLQLPFAIDADKVEAHYENGVLTITLPRAEADKPKRIAVHAGQSNGKEG</sequence>
<evidence type="ECO:0000313" key="4">
    <source>
        <dbReference type="EMBL" id="KPL76744.1"/>
    </source>
</evidence>
<dbReference type="Pfam" id="PF00011">
    <property type="entry name" value="HSP20"/>
    <property type="match status" value="1"/>
</dbReference>
<dbReference type="RefSeq" id="WP_236839225.1">
    <property type="nucleotide sequence ID" value="NZ_DF967971.1"/>
</dbReference>
<evidence type="ECO:0000259" key="3">
    <source>
        <dbReference type="PROSITE" id="PS01031"/>
    </source>
</evidence>
<accession>A0A0P6X2D4</accession>
<name>A0A0P6X2D4_9CHLR</name>
<dbReference type="CDD" id="cd06464">
    <property type="entry name" value="ACD_sHsps-like"/>
    <property type="match status" value="1"/>
</dbReference>
<reference evidence="4 5" key="1">
    <citation type="submission" date="2015-07" db="EMBL/GenBank/DDBJ databases">
        <title>Draft genome of Bellilinea caldifistulae DSM 17877.</title>
        <authorList>
            <person name="Hemp J."/>
            <person name="Ward L.M."/>
            <person name="Pace L.A."/>
            <person name="Fischer W.W."/>
        </authorList>
    </citation>
    <scope>NUCLEOTIDE SEQUENCE [LARGE SCALE GENOMIC DNA]</scope>
    <source>
        <strain evidence="4 5">GOMI-1</strain>
    </source>
</reference>
<dbReference type="PROSITE" id="PS01031">
    <property type="entry name" value="SHSP"/>
    <property type="match status" value="1"/>
</dbReference>
<feature type="domain" description="SHSP" evidence="3">
    <location>
        <begin position="38"/>
        <end position="150"/>
    </location>
</feature>
<comment type="similarity">
    <text evidence="1 2">Belongs to the small heat shock protein (HSP20) family.</text>
</comment>
<dbReference type="Proteomes" id="UP000050514">
    <property type="component" value="Unassembled WGS sequence"/>
</dbReference>
<evidence type="ECO:0000256" key="1">
    <source>
        <dbReference type="PROSITE-ProRule" id="PRU00285"/>
    </source>
</evidence>
<evidence type="ECO:0000256" key="2">
    <source>
        <dbReference type="RuleBase" id="RU003616"/>
    </source>
</evidence>
<proteinExistence type="inferred from homology"/>
<evidence type="ECO:0000313" key="5">
    <source>
        <dbReference type="Proteomes" id="UP000050514"/>
    </source>
</evidence>
<dbReference type="EMBL" id="LGHJ01000011">
    <property type="protein sequence ID" value="KPL76744.1"/>
    <property type="molecule type" value="Genomic_DNA"/>
</dbReference>
<keyword evidence="5" id="KW-1185">Reference proteome</keyword>
<gene>
    <name evidence="4" type="ORF">AC812_05470</name>
</gene>
<dbReference type="InterPro" id="IPR031107">
    <property type="entry name" value="Small_HSP"/>
</dbReference>